<feature type="region of interest" description="Disordered" evidence="1">
    <location>
        <begin position="1"/>
        <end position="20"/>
    </location>
</feature>
<proteinExistence type="predicted"/>
<dbReference type="AlphaFoldDB" id="A0A2S6C9R8"/>
<feature type="compositionally biased region" description="Basic and acidic residues" evidence="1">
    <location>
        <begin position="351"/>
        <end position="373"/>
    </location>
</feature>
<accession>A0A2S6C9R8</accession>
<keyword evidence="3" id="KW-1185">Reference proteome</keyword>
<protein>
    <submittedName>
        <fullName evidence="2">Uncharacterized protein</fullName>
    </submittedName>
</protein>
<evidence type="ECO:0000256" key="1">
    <source>
        <dbReference type="SAM" id="MobiDB-lite"/>
    </source>
</evidence>
<evidence type="ECO:0000313" key="3">
    <source>
        <dbReference type="Proteomes" id="UP000237631"/>
    </source>
</evidence>
<gene>
    <name evidence="2" type="ORF">CBER1_10936</name>
</gene>
<dbReference type="OrthoDB" id="3485856at2759"/>
<feature type="compositionally biased region" description="Basic and acidic residues" evidence="1">
    <location>
        <begin position="393"/>
        <end position="403"/>
    </location>
</feature>
<sequence>MACPPTPPLSPKAPNTPIADTPTDVLLATLRRLAKGVSIDTPPSQQLLNFALSPAAYADLQADLQADPVLLAWYADKARYDYDPDRAVYTLRMPGKLHEDLTAYLEEHWYAELLPKLRKIKGLERKTLRLGRSRTLDFRIGEDEGVRILREGEDSGAKSGTADHRIKTRTPDFTLFYKNSHFPTLVAEISHSQRRRDIEDAADDYIVYSAQRTRCVIGLDCAYEPPRRKSSSAAEDSVPNKAASISVWRPDINDEGEGISRRVVNAQLFRDAQGRTCPGSISLTLADLVPASVYRNMSPSEREACPDISIDFELLAQWLKDSESATIQNSPPPGPTKMRKRKRNPEATILDAERESKFRRQEDQMEANEKSSDRTFPARIADTGNASVVTPARELRPRAQNKE</sequence>
<organism evidence="2 3">
    <name type="scientific">Cercospora berteroae</name>
    <dbReference type="NCBI Taxonomy" id="357750"/>
    <lineage>
        <taxon>Eukaryota</taxon>
        <taxon>Fungi</taxon>
        <taxon>Dikarya</taxon>
        <taxon>Ascomycota</taxon>
        <taxon>Pezizomycotina</taxon>
        <taxon>Dothideomycetes</taxon>
        <taxon>Dothideomycetidae</taxon>
        <taxon>Mycosphaerellales</taxon>
        <taxon>Mycosphaerellaceae</taxon>
        <taxon>Cercospora</taxon>
    </lineage>
</organism>
<dbReference type="STRING" id="357750.A0A2S6C9R8"/>
<feature type="compositionally biased region" description="Pro residues" evidence="1">
    <location>
        <begin position="1"/>
        <end position="11"/>
    </location>
</feature>
<name>A0A2S6C9R8_9PEZI</name>
<reference evidence="3" key="1">
    <citation type="journal article" date="2017" name="bioRxiv">
        <title>Conservation of a gene cluster reveals novel cercosporin biosynthetic mechanisms and extends production to the genus Colletotrichum.</title>
        <authorList>
            <person name="de Jonge R."/>
            <person name="Ebert M.K."/>
            <person name="Huitt-Roehl C.R."/>
            <person name="Pal P."/>
            <person name="Suttle J.C."/>
            <person name="Spanner R.E."/>
            <person name="Neubauer J.D."/>
            <person name="Jurick W.M.II."/>
            <person name="Stott K.A."/>
            <person name="Secor G.A."/>
            <person name="Thomma B.P.H.J."/>
            <person name="Van de Peer Y."/>
            <person name="Townsend C.A."/>
            <person name="Bolton M.D."/>
        </authorList>
    </citation>
    <scope>NUCLEOTIDE SEQUENCE [LARGE SCALE GENOMIC DNA]</scope>
    <source>
        <strain evidence="3">CBS538.71</strain>
    </source>
</reference>
<evidence type="ECO:0000313" key="2">
    <source>
        <dbReference type="EMBL" id="PPJ56460.1"/>
    </source>
</evidence>
<dbReference type="Proteomes" id="UP000237631">
    <property type="component" value="Unassembled WGS sequence"/>
</dbReference>
<comment type="caution">
    <text evidence="2">The sequence shown here is derived from an EMBL/GenBank/DDBJ whole genome shotgun (WGS) entry which is preliminary data.</text>
</comment>
<dbReference type="EMBL" id="PNEN01000518">
    <property type="protein sequence ID" value="PPJ56460.1"/>
    <property type="molecule type" value="Genomic_DNA"/>
</dbReference>
<feature type="region of interest" description="Disordered" evidence="1">
    <location>
        <begin position="323"/>
        <end position="403"/>
    </location>
</feature>